<proteinExistence type="predicted"/>
<dbReference type="Proteomes" id="UP000004208">
    <property type="component" value="Unassembled WGS sequence"/>
</dbReference>
<dbReference type="Pfam" id="PF19609">
    <property type="entry name" value="DUF6114"/>
    <property type="match status" value="1"/>
</dbReference>
<evidence type="ECO:0000313" key="3">
    <source>
        <dbReference type="EMBL" id="EFK54102.1"/>
    </source>
</evidence>
<dbReference type="HOGENOM" id="CLU_098964_1_2_11"/>
<accession>D7WD71</accession>
<keyword evidence="4" id="KW-1185">Reference proteome</keyword>
<dbReference type="STRING" id="585529.HMPREF0291_11759"/>
<keyword evidence="2" id="KW-1133">Transmembrane helix</keyword>
<evidence type="ECO:0000256" key="2">
    <source>
        <dbReference type="SAM" id="Phobius"/>
    </source>
</evidence>
<keyword evidence="2" id="KW-0472">Membrane</keyword>
<keyword evidence="2" id="KW-0812">Transmembrane</keyword>
<name>D7WD71_9CORY</name>
<gene>
    <name evidence="3" type="ORF">HMPREF0291_11759</name>
</gene>
<dbReference type="eggNOG" id="COG3247">
    <property type="taxonomic scope" value="Bacteria"/>
</dbReference>
<organism evidence="3 4">
    <name type="scientific">Corynebacterium genitalium ATCC 33030</name>
    <dbReference type="NCBI Taxonomy" id="585529"/>
    <lineage>
        <taxon>Bacteria</taxon>
        <taxon>Bacillati</taxon>
        <taxon>Actinomycetota</taxon>
        <taxon>Actinomycetes</taxon>
        <taxon>Mycobacteriales</taxon>
        <taxon>Corynebacteriaceae</taxon>
        <taxon>Corynebacterium</taxon>
    </lineage>
</organism>
<reference evidence="3" key="1">
    <citation type="submission" date="2010-06" db="EMBL/GenBank/DDBJ databases">
        <authorList>
            <person name="Muzny D."/>
            <person name="Qin X."/>
            <person name="Buhay C."/>
            <person name="Dugan-Rocha S."/>
            <person name="Ding Y."/>
            <person name="Chen G."/>
            <person name="Hawes A."/>
            <person name="Holder M."/>
            <person name="Jhangiani S."/>
            <person name="Johnson A."/>
            <person name="Khan Z."/>
            <person name="Li Z."/>
            <person name="Liu W."/>
            <person name="Liu X."/>
            <person name="Perez L."/>
            <person name="Shen H."/>
            <person name="Wang Q."/>
            <person name="Watt J."/>
            <person name="Xi L."/>
            <person name="Xin Y."/>
            <person name="Zhou J."/>
            <person name="Deng J."/>
            <person name="Jiang H."/>
            <person name="Liu Y."/>
            <person name="Qu J."/>
            <person name="Song X.-Z."/>
            <person name="Zhang L."/>
            <person name="Villasana D."/>
            <person name="Johnson A."/>
            <person name="Liu J."/>
            <person name="Liyanage D."/>
            <person name="Lorensuhewa L."/>
            <person name="Robinson T."/>
            <person name="Song A."/>
            <person name="Song B.-B."/>
            <person name="Dinh H."/>
            <person name="Thornton R."/>
            <person name="Coyle M."/>
            <person name="Francisco L."/>
            <person name="Jackson L."/>
            <person name="Javaid M."/>
            <person name="Korchina V."/>
            <person name="Kovar C."/>
            <person name="Mata R."/>
            <person name="Mathew T."/>
            <person name="Ngo R."/>
            <person name="Nguyen L."/>
            <person name="Nguyen N."/>
            <person name="Okwuonu G."/>
            <person name="Ongeri F."/>
            <person name="Pham C."/>
            <person name="Simmons D."/>
            <person name="Wilczek-Boney K."/>
            <person name="Hale W."/>
            <person name="Jakkamsetti A."/>
            <person name="Pham P."/>
            <person name="Ruth R."/>
            <person name="San Lucas F."/>
            <person name="Warren J."/>
            <person name="Zhang J."/>
            <person name="Zhao Z."/>
            <person name="Zhou C."/>
            <person name="Zhu D."/>
            <person name="Lee S."/>
            <person name="Bess C."/>
            <person name="Blankenburg K."/>
            <person name="Forbes L."/>
            <person name="Fu Q."/>
            <person name="Gubbala S."/>
            <person name="Hirani K."/>
            <person name="Jayaseelan J.C."/>
            <person name="Lara F."/>
            <person name="Munidasa M."/>
            <person name="Palculict T."/>
            <person name="Patil S."/>
            <person name="Pu L.-L."/>
            <person name="Saada N."/>
            <person name="Tang L."/>
            <person name="Weissenberger G."/>
            <person name="Zhu Y."/>
            <person name="Hemphill L."/>
            <person name="Shang Y."/>
            <person name="Youmans B."/>
            <person name="Ayvaz T."/>
            <person name="Ross M."/>
            <person name="Santibanez J."/>
            <person name="Aqrawi P."/>
            <person name="Gross S."/>
            <person name="Joshi V."/>
            <person name="Fowler G."/>
            <person name="Nazareth L."/>
            <person name="Reid J."/>
            <person name="Worley K."/>
            <person name="Petrosino J."/>
            <person name="Highlander S."/>
            <person name="Gibbs R."/>
        </authorList>
    </citation>
    <scope>NUCLEOTIDE SEQUENCE [LARGE SCALE GENOMIC DNA]</scope>
    <source>
        <strain evidence="3">ATCC 33030</strain>
    </source>
</reference>
<feature type="region of interest" description="Disordered" evidence="1">
    <location>
        <begin position="1"/>
        <end position="35"/>
    </location>
</feature>
<evidence type="ECO:0000313" key="4">
    <source>
        <dbReference type="Proteomes" id="UP000004208"/>
    </source>
</evidence>
<feature type="transmembrane region" description="Helical" evidence="2">
    <location>
        <begin position="52"/>
        <end position="73"/>
    </location>
</feature>
<comment type="caution">
    <text evidence="3">The sequence shown here is derived from an EMBL/GenBank/DDBJ whole genome shotgun (WGS) entry which is preliminary data.</text>
</comment>
<dbReference type="RefSeq" id="WP_005290396.1">
    <property type="nucleotide sequence ID" value="NZ_CM000961.1"/>
</dbReference>
<sequence>MSANSRGPEHGGINELFDGPTNVPGTAEGPADTDDNVEKINRGFAGWRGGRPFGAGLCMIIAGVIILMPAYLSFEVSNIMIQISTISGVSTLLVGVLLIVCGLMTWGQPQARILTGVTAMLLGFIALPTSNFGGFIIGTLFALIGGAWALSWAPGEKTA</sequence>
<dbReference type="AlphaFoldDB" id="D7WD71"/>
<dbReference type="InterPro" id="IPR046096">
    <property type="entry name" value="DUF6114"/>
</dbReference>
<evidence type="ECO:0000256" key="1">
    <source>
        <dbReference type="SAM" id="MobiDB-lite"/>
    </source>
</evidence>
<feature type="transmembrane region" description="Helical" evidence="2">
    <location>
        <begin position="79"/>
        <end position="104"/>
    </location>
</feature>
<evidence type="ECO:0008006" key="5">
    <source>
        <dbReference type="Google" id="ProtNLM"/>
    </source>
</evidence>
<dbReference type="EMBL" id="ACLJ02000003">
    <property type="protein sequence ID" value="EFK54102.1"/>
    <property type="molecule type" value="Genomic_DNA"/>
</dbReference>
<protein>
    <recommendedName>
        <fullName evidence="5">Integral membrane protein</fullName>
    </recommendedName>
</protein>